<dbReference type="EnsemblPlants" id="PGSC0003DMT400068436">
    <property type="protein sequence ID" value="PGSC0003DMT400068436"/>
    <property type="gene ID" value="PGSC0003DMG400026612"/>
</dbReference>
<reference evidence="2" key="1">
    <citation type="journal article" date="2011" name="Nature">
        <title>Genome sequence and analysis of the tuber crop potato.</title>
        <authorList>
            <consortium name="The Potato Genome Sequencing Consortium"/>
        </authorList>
    </citation>
    <scope>NUCLEOTIDE SEQUENCE [LARGE SCALE GENOMIC DNA]</scope>
    <source>
        <strain evidence="2">cv. DM1-3 516 R44</strain>
    </source>
</reference>
<protein>
    <recommendedName>
        <fullName evidence="3">Retrotransposon protein</fullName>
    </recommendedName>
</protein>
<dbReference type="AlphaFoldDB" id="M1CJ15"/>
<dbReference type="Gramene" id="PGSC0003DMT400068436">
    <property type="protein sequence ID" value="PGSC0003DMT400068436"/>
    <property type="gene ID" value="PGSC0003DMG400026612"/>
</dbReference>
<proteinExistence type="predicted"/>
<dbReference type="InParanoid" id="M1CJ15"/>
<evidence type="ECO:0000313" key="1">
    <source>
        <dbReference type="EnsemblPlants" id="PGSC0003DMT400068436"/>
    </source>
</evidence>
<organism evidence="1 2">
    <name type="scientific">Solanum tuberosum</name>
    <name type="common">Potato</name>
    <dbReference type="NCBI Taxonomy" id="4113"/>
    <lineage>
        <taxon>Eukaryota</taxon>
        <taxon>Viridiplantae</taxon>
        <taxon>Streptophyta</taxon>
        <taxon>Embryophyta</taxon>
        <taxon>Tracheophyta</taxon>
        <taxon>Spermatophyta</taxon>
        <taxon>Magnoliopsida</taxon>
        <taxon>eudicotyledons</taxon>
        <taxon>Gunneridae</taxon>
        <taxon>Pentapetalae</taxon>
        <taxon>asterids</taxon>
        <taxon>lamiids</taxon>
        <taxon>Solanales</taxon>
        <taxon>Solanaceae</taxon>
        <taxon>Solanoideae</taxon>
        <taxon>Solaneae</taxon>
        <taxon>Solanum</taxon>
    </lineage>
</organism>
<keyword evidence="2" id="KW-1185">Reference proteome</keyword>
<sequence length="61" mass="6928">MNYDLGLPTTVSGNDRIWVVVDRLTESPISSWFSKVYIGKVSQALYQPDCVIAWIPSFYSL</sequence>
<evidence type="ECO:0008006" key="3">
    <source>
        <dbReference type="Google" id="ProtNLM"/>
    </source>
</evidence>
<accession>M1CJ15</accession>
<evidence type="ECO:0000313" key="2">
    <source>
        <dbReference type="Proteomes" id="UP000011115"/>
    </source>
</evidence>
<dbReference type="Proteomes" id="UP000011115">
    <property type="component" value="Unassembled WGS sequence"/>
</dbReference>
<dbReference type="PaxDb" id="4113-PGSC0003DMT400068436"/>
<name>M1CJ15_SOLTU</name>
<reference evidence="1" key="2">
    <citation type="submission" date="2015-06" db="UniProtKB">
        <authorList>
            <consortium name="EnsemblPlants"/>
        </authorList>
    </citation>
    <scope>IDENTIFICATION</scope>
    <source>
        <strain evidence="1">DM1-3 516 R44</strain>
    </source>
</reference>
<dbReference type="HOGENOM" id="CLU_2927220_0_0_1"/>